<evidence type="ECO:0000313" key="2">
    <source>
        <dbReference type="EMBL" id="KXA93878.1"/>
    </source>
</evidence>
<dbReference type="InterPro" id="IPR019887">
    <property type="entry name" value="Tscrpt_reg_AsnC/Lrp_C"/>
</dbReference>
<name>A0A133UI83_9EURY</name>
<organism evidence="2 3">
    <name type="scientific">candidate division MSBL1 archaeon SCGC-AAA259E22</name>
    <dbReference type="NCBI Taxonomy" id="1698265"/>
    <lineage>
        <taxon>Archaea</taxon>
        <taxon>Methanobacteriati</taxon>
        <taxon>Methanobacteriota</taxon>
        <taxon>candidate division MSBL1</taxon>
    </lineage>
</organism>
<dbReference type="EMBL" id="LHXP01000004">
    <property type="protein sequence ID" value="KXA93878.1"/>
    <property type="molecule type" value="Genomic_DNA"/>
</dbReference>
<dbReference type="Proteomes" id="UP000070657">
    <property type="component" value="Unassembled WGS sequence"/>
</dbReference>
<evidence type="ECO:0000259" key="1">
    <source>
        <dbReference type="Pfam" id="PF01037"/>
    </source>
</evidence>
<protein>
    <recommendedName>
        <fullName evidence="1">Transcription regulator AsnC/Lrp ligand binding domain-containing protein</fullName>
    </recommendedName>
</protein>
<keyword evidence="3" id="KW-1185">Reference proteome</keyword>
<gene>
    <name evidence="2" type="ORF">AKJ66_00610</name>
</gene>
<feature type="domain" description="Transcription regulator AsnC/Lrp ligand binding" evidence="1">
    <location>
        <begin position="6"/>
        <end position="75"/>
    </location>
</feature>
<dbReference type="SUPFAM" id="SSF54909">
    <property type="entry name" value="Dimeric alpha+beta barrel"/>
    <property type="match status" value="1"/>
</dbReference>
<dbReference type="Gene3D" id="3.30.70.920">
    <property type="match status" value="1"/>
</dbReference>
<dbReference type="Pfam" id="PF01037">
    <property type="entry name" value="AsnC_trans_reg"/>
    <property type="match status" value="1"/>
</dbReference>
<proteinExistence type="predicted"/>
<accession>A0A133UI83</accession>
<dbReference type="InterPro" id="IPR011008">
    <property type="entry name" value="Dimeric_a/b-barrel"/>
</dbReference>
<dbReference type="AlphaFoldDB" id="A0A133UI83"/>
<evidence type="ECO:0000313" key="3">
    <source>
        <dbReference type="Proteomes" id="UP000070657"/>
    </source>
</evidence>
<sequence>MDEALILINTEIGSMEKVNEEIKQMKEAQRVAMLTGPYDVMVLARGESVDEISYTLMNKIRKMNGVKETTTNVVFG</sequence>
<reference evidence="2 3" key="1">
    <citation type="journal article" date="2016" name="Sci. Rep.">
        <title>Metabolic traits of an uncultured archaeal lineage -MSBL1- from brine pools of the Red Sea.</title>
        <authorList>
            <person name="Mwirichia R."/>
            <person name="Alam I."/>
            <person name="Rashid M."/>
            <person name="Vinu M."/>
            <person name="Ba-Alawi W."/>
            <person name="Anthony Kamau A."/>
            <person name="Kamanda Ngugi D."/>
            <person name="Goker M."/>
            <person name="Klenk H.P."/>
            <person name="Bajic V."/>
            <person name="Stingl U."/>
        </authorList>
    </citation>
    <scope>NUCLEOTIDE SEQUENCE [LARGE SCALE GENOMIC DNA]</scope>
    <source>
        <strain evidence="2">SCGC-AAA259E22</strain>
    </source>
</reference>
<comment type="caution">
    <text evidence="2">The sequence shown here is derived from an EMBL/GenBank/DDBJ whole genome shotgun (WGS) entry which is preliminary data.</text>
</comment>